<dbReference type="Proteomes" id="UP001204562">
    <property type="component" value="Unassembled WGS sequence"/>
</dbReference>
<organism evidence="3 4">
    <name type="scientific">Intestinimonas massiliensis</name>
    <name type="common">ex Afouda et al. 2020</name>
    <dbReference type="NCBI Taxonomy" id="1673721"/>
    <lineage>
        <taxon>Bacteria</taxon>
        <taxon>Bacillati</taxon>
        <taxon>Bacillota</taxon>
        <taxon>Clostridia</taxon>
        <taxon>Eubacteriales</taxon>
        <taxon>Intestinimonas</taxon>
    </lineage>
</organism>
<dbReference type="AlphaFoldDB" id="A0AAW5JQI8"/>
<dbReference type="InterPro" id="IPR023213">
    <property type="entry name" value="CAT-like_dom_sf"/>
</dbReference>
<gene>
    <name evidence="3" type="ORF">NE579_06720</name>
</gene>
<sequence>MAGRSAWRGSLTVPTAPCGPGATFSARKAHDLEYIDFHSWPRKEHFRFFSGLSFPFYGVTLSLDVTNLRSYVKAHGLSFYYALIYATLTAMNGLPDFLYKIRGDRIVRHDRLHPSFVVLDEDTHLIKIVNVSLDGTMEAFCRRAEEQVLTQKEPFPDAQQENRDDLVYISCTPWFSFTSLSNEMDCDPNDSIPRITWGKYEERNGRLILPYAVQLNHRLLDGWHVAQLLQAVQGLLDQLAPGL</sequence>
<dbReference type="Gene3D" id="3.30.559.10">
    <property type="entry name" value="Chloramphenicol acetyltransferase-like domain"/>
    <property type="match status" value="1"/>
</dbReference>
<dbReference type="PANTHER" id="PTHR38474">
    <property type="entry name" value="SLR0299 PROTEIN"/>
    <property type="match status" value="1"/>
</dbReference>
<name>A0AAW5JQI8_9FIRM</name>
<dbReference type="RefSeq" id="WP_256303674.1">
    <property type="nucleotide sequence ID" value="NZ_JANFYS010000011.1"/>
</dbReference>
<dbReference type="GO" id="GO:0008811">
    <property type="term" value="F:chloramphenicol O-acetyltransferase activity"/>
    <property type="evidence" value="ECO:0007669"/>
    <property type="project" value="InterPro"/>
</dbReference>
<accession>A0AAW5JQI8</accession>
<dbReference type="InterPro" id="IPR001707">
    <property type="entry name" value="Cmp_AcTrfase"/>
</dbReference>
<proteinExistence type="predicted"/>
<dbReference type="SMART" id="SM01059">
    <property type="entry name" value="CAT"/>
    <property type="match status" value="1"/>
</dbReference>
<dbReference type="Pfam" id="PF00302">
    <property type="entry name" value="CAT"/>
    <property type="match status" value="1"/>
</dbReference>
<keyword evidence="2" id="KW-1133">Transmembrane helix</keyword>
<dbReference type="PANTHER" id="PTHR38474:SF1">
    <property type="entry name" value="SLR0299 PROTEIN"/>
    <property type="match status" value="1"/>
</dbReference>
<protein>
    <submittedName>
        <fullName evidence="3">Chloramphenicol acetyltransferase</fullName>
    </submittedName>
</protein>
<dbReference type="EMBL" id="JANFYS010000011">
    <property type="protein sequence ID" value="MCQ4770159.1"/>
    <property type="molecule type" value="Genomic_DNA"/>
</dbReference>
<reference evidence="3" key="1">
    <citation type="submission" date="2022-06" db="EMBL/GenBank/DDBJ databases">
        <title>Isolation of gut microbiota from human fecal samples.</title>
        <authorList>
            <person name="Pamer E.G."/>
            <person name="Barat B."/>
            <person name="Waligurski E."/>
            <person name="Medina S."/>
            <person name="Paddock L."/>
            <person name="Mostad J."/>
        </authorList>
    </citation>
    <scope>NUCLEOTIDE SEQUENCE</scope>
    <source>
        <strain evidence="3">DFI.9.91</strain>
    </source>
</reference>
<feature type="active site" description="Proton acceptor" evidence="1">
    <location>
        <position position="217"/>
    </location>
</feature>
<evidence type="ECO:0000256" key="1">
    <source>
        <dbReference type="PIRSR" id="PIRSR000440-1"/>
    </source>
</evidence>
<evidence type="ECO:0000256" key="2">
    <source>
        <dbReference type="SAM" id="Phobius"/>
    </source>
</evidence>
<dbReference type="SUPFAM" id="SSF52777">
    <property type="entry name" value="CoA-dependent acyltransferases"/>
    <property type="match status" value="1"/>
</dbReference>
<evidence type="ECO:0000313" key="4">
    <source>
        <dbReference type="Proteomes" id="UP001204562"/>
    </source>
</evidence>
<dbReference type="PIRSF" id="PIRSF000440">
    <property type="entry name" value="CAT"/>
    <property type="match status" value="1"/>
</dbReference>
<comment type="caution">
    <text evidence="3">The sequence shown here is derived from an EMBL/GenBank/DDBJ whole genome shotgun (WGS) entry which is preliminary data.</text>
</comment>
<keyword evidence="2" id="KW-0472">Membrane</keyword>
<feature type="transmembrane region" description="Helical" evidence="2">
    <location>
        <begin position="78"/>
        <end position="99"/>
    </location>
</feature>
<evidence type="ECO:0000313" key="3">
    <source>
        <dbReference type="EMBL" id="MCQ4770159.1"/>
    </source>
</evidence>
<keyword evidence="2" id="KW-0812">Transmembrane</keyword>